<evidence type="ECO:0000256" key="1">
    <source>
        <dbReference type="ARBA" id="ARBA00005575"/>
    </source>
</evidence>
<feature type="domain" description="FHA" evidence="8">
    <location>
        <begin position="128"/>
        <end position="181"/>
    </location>
</feature>
<dbReference type="InterPro" id="IPR000253">
    <property type="entry name" value="FHA_dom"/>
</dbReference>
<protein>
    <recommendedName>
        <fullName evidence="2">non-specific serine/threonine protein kinase</fullName>
        <ecNumber evidence="2">2.7.11.1</ecNumber>
    </recommendedName>
</protein>
<dbReference type="EC" id="2.7.11.1" evidence="2"/>
<gene>
    <name evidence="10" type="ORF">CC80DRAFT_509671</name>
</gene>
<dbReference type="GO" id="GO:0044773">
    <property type="term" value="P:mitotic DNA damage checkpoint signaling"/>
    <property type="evidence" value="ECO:0007669"/>
    <property type="project" value="TreeGrafter"/>
</dbReference>
<dbReference type="InterPro" id="IPR000719">
    <property type="entry name" value="Prot_kinase_dom"/>
</dbReference>
<feature type="region of interest" description="Disordered" evidence="7">
    <location>
        <begin position="17"/>
        <end position="39"/>
    </location>
</feature>
<dbReference type="PROSITE" id="PS50006">
    <property type="entry name" value="FHA_DOMAIN"/>
    <property type="match status" value="1"/>
</dbReference>
<dbReference type="SUPFAM" id="SSF49879">
    <property type="entry name" value="SMAD/FHA domain"/>
    <property type="match status" value="1"/>
</dbReference>
<evidence type="ECO:0000259" key="9">
    <source>
        <dbReference type="PROSITE" id="PS50011"/>
    </source>
</evidence>
<dbReference type="GO" id="GO:0005634">
    <property type="term" value="C:nucleus"/>
    <property type="evidence" value="ECO:0007669"/>
    <property type="project" value="TreeGrafter"/>
</dbReference>
<dbReference type="InterPro" id="IPR008984">
    <property type="entry name" value="SMAD_FHA_dom_sf"/>
</dbReference>
<dbReference type="Gene3D" id="2.60.200.20">
    <property type="match status" value="1"/>
</dbReference>
<evidence type="ECO:0000256" key="4">
    <source>
        <dbReference type="ARBA" id="ARBA00022777"/>
    </source>
</evidence>
<comment type="catalytic activity">
    <reaction evidence="6">
        <text>L-seryl-[protein] + ATP = O-phospho-L-seryl-[protein] + ADP + H(+)</text>
        <dbReference type="Rhea" id="RHEA:17989"/>
        <dbReference type="Rhea" id="RHEA-COMP:9863"/>
        <dbReference type="Rhea" id="RHEA-COMP:11604"/>
        <dbReference type="ChEBI" id="CHEBI:15378"/>
        <dbReference type="ChEBI" id="CHEBI:29999"/>
        <dbReference type="ChEBI" id="CHEBI:30616"/>
        <dbReference type="ChEBI" id="CHEBI:83421"/>
        <dbReference type="ChEBI" id="CHEBI:456216"/>
        <dbReference type="EC" id="2.7.11.1"/>
    </reaction>
</comment>
<reference evidence="10" key="1">
    <citation type="journal article" date="2020" name="Stud. Mycol.">
        <title>101 Dothideomycetes genomes: a test case for predicting lifestyles and emergence of pathogens.</title>
        <authorList>
            <person name="Haridas S."/>
            <person name="Albert R."/>
            <person name="Binder M."/>
            <person name="Bloem J."/>
            <person name="Labutti K."/>
            <person name="Salamov A."/>
            <person name="Andreopoulos B."/>
            <person name="Baker S."/>
            <person name="Barry K."/>
            <person name="Bills G."/>
            <person name="Bluhm B."/>
            <person name="Cannon C."/>
            <person name="Castanera R."/>
            <person name="Culley D."/>
            <person name="Daum C."/>
            <person name="Ezra D."/>
            <person name="Gonzalez J."/>
            <person name="Henrissat B."/>
            <person name="Kuo A."/>
            <person name="Liang C."/>
            <person name="Lipzen A."/>
            <person name="Lutzoni F."/>
            <person name="Magnuson J."/>
            <person name="Mondo S."/>
            <person name="Nolan M."/>
            <person name="Ohm R."/>
            <person name="Pangilinan J."/>
            <person name="Park H.-J."/>
            <person name="Ramirez L."/>
            <person name="Alfaro M."/>
            <person name="Sun H."/>
            <person name="Tritt A."/>
            <person name="Yoshinaga Y."/>
            <person name="Zwiers L.-H."/>
            <person name="Turgeon B."/>
            <person name="Goodwin S."/>
            <person name="Spatafora J."/>
            <person name="Crous P."/>
            <person name="Grigoriev I."/>
        </authorList>
    </citation>
    <scope>NUCLEOTIDE SEQUENCE</scope>
    <source>
        <strain evidence="10">CBS 675.92</strain>
    </source>
</reference>
<sequence>MTDAFAQPIAHIKTEDEAMQSATQQDFDPRQRRRNASDLNDEDMADVLAILHPASPNAIKILEHTVEACPEYVLFRRSFDSCSSHMEEQGTIIIGQNDGRFVQGSHTSADLVLRMSAAKKLKFPNRGFVFGRYRDRSDIVFYPDSEILYSRQHFRIYLNSDAILMIEDISTNGTLVDDHLLKNRNPRLPKVRMLNSGSIITLATPGDAEAIKFVVRIPSRDSHMDRFQKNIRKFLTECATGEERAMSEEKAMISQRRGKRHGGPTMKWDGGARYNIIGLIGEDSLSAVYLLATKTDGKLLAAKKLEKQQCNKGRVDNEMRIMQSIRHPNIVEFVEHHDQGDFVYIIMEFVRYGDLQGYLKKNGPMKEPLVRTMAQQILSALSYIHQSKIAHRDVKPDNILIANLDPFEVKLSDFGLSKIAKHDETLLETFCGTLLYLAPEVYPDYNTMSTRGTKRRRGYNSSIDIWSFAAMLWCSLCSEPPFRGIVDGTGKGMYDNIINTRLDPGPLRKAGVSETCIDFLFRMLQTDPTCRATERECLDHPWLNDSATIPANPTFQSIAEEDESDEAERWLSELSTREKISEYSRCPSPSALAEACGWQNGLDKFLWDRNTETELKVDRELGRGISGDVFKVTALESTSSMAQKIVYIRQVCRRADEQRAYDEVKNMRKLFDHPHVIKVLGCYTALNGRFVSLMYPVGDYDLAYFLSNKEREFSDVSRMRKWFSCLASALFFIHAQNIRHDDIKPQNIICRNTQIFFTDFSSCREMLPGHTSTETAATGTRLYAAPEAMPGEHNDFETRHGTKSDVFALGMVFAEMYTIVQGETVLAFHKHLFGSKPLKPYWSVTDRFSACYEVINPNFTTPCKNSSHANGTYMDDYRVGIRA</sequence>
<evidence type="ECO:0000313" key="11">
    <source>
        <dbReference type="Proteomes" id="UP000800035"/>
    </source>
</evidence>
<feature type="domain" description="Protein kinase" evidence="9">
    <location>
        <begin position="615"/>
        <end position="883"/>
    </location>
</feature>
<evidence type="ECO:0000256" key="5">
    <source>
        <dbReference type="ARBA" id="ARBA00047899"/>
    </source>
</evidence>
<evidence type="ECO:0000256" key="3">
    <source>
        <dbReference type="ARBA" id="ARBA00022527"/>
    </source>
</evidence>
<evidence type="ECO:0000256" key="2">
    <source>
        <dbReference type="ARBA" id="ARBA00012513"/>
    </source>
</evidence>
<dbReference type="SMART" id="SM00240">
    <property type="entry name" value="FHA"/>
    <property type="match status" value="1"/>
</dbReference>
<dbReference type="Pfam" id="PF00498">
    <property type="entry name" value="FHA"/>
    <property type="match status" value="1"/>
</dbReference>
<evidence type="ECO:0000259" key="8">
    <source>
        <dbReference type="PROSITE" id="PS50006"/>
    </source>
</evidence>
<name>A0A6A5TCP4_9PLEO</name>
<evidence type="ECO:0000313" key="10">
    <source>
        <dbReference type="EMBL" id="KAF1950553.1"/>
    </source>
</evidence>
<evidence type="ECO:0000256" key="7">
    <source>
        <dbReference type="SAM" id="MobiDB-lite"/>
    </source>
</evidence>
<dbReference type="SMART" id="SM00220">
    <property type="entry name" value="S_TKc"/>
    <property type="match status" value="2"/>
</dbReference>
<feature type="domain" description="Protein kinase" evidence="9">
    <location>
        <begin position="274"/>
        <end position="543"/>
    </location>
</feature>
<dbReference type="InterPro" id="IPR011009">
    <property type="entry name" value="Kinase-like_dom_sf"/>
</dbReference>
<dbReference type="Proteomes" id="UP000800035">
    <property type="component" value="Unassembled WGS sequence"/>
</dbReference>
<keyword evidence="4 10" id="KW-0418">Kinase</keyword>
<dbReference type="Gene3D" id="1.10.510.10">
    <property type="entry name" value="Transferase(Phosphotransferase) domain 1"/>
    <property type="match status" value="2"/>
</dbReference>
<dbReference type="CDD" id="cd00180">
    <property type="entry name" value="PKc"/>
    <property type="match status" value="1"/>
</dbReference>
<dbReference type="AlphaFoldDB" id="A0A6A5TCP4"/>
<proteinExistence type="inferred from homology"/>
<evidence type="ECO:0000256" key="6">
    <source>
        <dbReference type="ARBA" id="ARBA00048679"/>
    </source>
</evidence>
<dbReference type="PANTHER" id="PTHR44167">
    <property type="entry name" value="OVARIAN-SPECIFIC SERINE/THREONINE-PROTEIN KINASE LOK-RELATED"/>
    <property type="match status" value="1"/>
</dbReference>
<dbReference type="GO" id="GO:0005524">
    <property type="term" value="F:ATP binding"/>
    <property type="evidence" value="ECO:0007669"/>
    <property type="project" value="InterPro"/>
</dbReference>
<dbReference type="PROSITE" id="PS50011">
    <property type="entry name" value="PROTEIN_KINASE_DOM"/>
    <property type="match status" value="2"/>
</dbReference>
<dbReference type="Pfam" id="PF00069">
    <property type="entry name" value="Pkinase"/>
    <property type="match status" value="2"/>
</dbReference>
<keyword evidence="4 10" id="KW-0808">Transferase</keyword>
<dbReference type="SUPFAM" id="SSF56112">
    <property type="entry name" value="Protein kinase-like (PK-like)"/>
    <property type="match status" value="2"/>
</dbReference>
<dbReference type="OrthoDB" id="504170at2759"/>
<dbReference type="EMBL" id="ML977025">
    <property type="protein sequence ID" value="KAF1950553.1"/>
    <property type="molecule type" value="Genomic_DNA"/>
</dbReference>
<comment type="similarity">
    <text evidence="1">Belongs to the protein kinase superfamily. CAMK Ser/Thr protein kinase family. CHEK2 subfamily.</text>
</comment>
<comment type="catalytic activity">
    <reaction evidence="5">
        <text>L-threonyl-[protein] + ATP = O-phospho-L-threonyl-[protein] + ADP + H(+)</text>
        <dbReference type="Rhea" id="RHEA:46608"/>
        <dbReference type="Rhea" id="RHEA-COMP:11060"/>
        <dbReference type="Rhea" id="RHEA-COMP:11605"/>
        <dbReference type="ChEBI" id="CHEBI:15378"/>
        <dbReference type="ChEBI" id="CHEBI:30013"/>
        <dbReference type="ChEBI" id="CHEBI:30616"/>
        <dbReference type="ChEBI" id="CHEBI:61977"/>
        <dbReference type="ChEBI" id="CHEBI:456216"/>
        <dbReference type="EC" id="2.7.11.1"/>
    </reaction>
</comment>
<dbReference type="GO" id="GO:0004674">
    <property type="term" value="F:protein serine/threonine kinase activity"/>
    <property type="evidence" value="ECO:0007669"/>
    <property type="project" value="UniProtKB-EC"/>
</dbReference>
<organism evidence="10 11">
    <name type="scientific">Byssothecium circinans</name>
    <dbReference type="NCBI Taxonomy" id="147558"/>
    <lineage>
        <taxon>Eukaryota</taxon>
        <taxon>Fungi</taxon>
        <taxon>Dikarya</taxon>
        <taxon>Ascomycota</taxon>
        <taxon>Pezizomycotina</taxon>
        <taxon>Dothideomycetes</taxon>
        <taxon>Pleosporomycetidae</taxon>
        <taxon>Pleosporales</taxon>
        <taxon>Massarineae</taxon>
        <taxon>Massarinaceae</taxon>
        <taxon>Byssothecium</taxon>
    </lineage>
</organism>
<dbReference type="PROSITE" id="PS00108">
    <property type="entry name" value="PROTEIN_KINASE_ST"/>
    <property type="match status" value="2"/>
</dbReference>
<keyword evidence="3" id="KW-0723">Serine/threonine-protein kinase</keyword>
<dbReference type="PANTHER" id="PTHR44167:SF24">
    <property type="entry name" value="SERINE_THREONINE-PROTEIN KINASE CHK2"/>
    <property type="match status" value="1"/>
</dbReference>
<keyword evidence="11" id="KW-1185">Reference proteome</keyword>
<dbReference type="InterPro" id="IPR008271">
    <property type="entry name" value="Ser/Thr_kinase_AS"/>
</dbReference>
<accession>A0A6A5TCP4</accession>